<dbReference type="GO" id="GO:0005737">
    <property type="term" value="C:cytoplasm"/>
    <property type="evidence" value="ECO:0007669"/>
    <property type="project" value="UniProtKB-SubCell"/>
</dbReference>
<dbReference type="InterPro" id="IPR016050">
    <property type="entry name" value="Proteasome_bsu_CS"/>
</dbReference>
<proteinExistence type="inferred from homology"/>
<sequence>MDIVLGIRLKDATLIATSKAFTRGISILKDSDDKTLNLNKKNVIAITGESGDTINFAEYIKGNVQLKGLREGHEMESDEIASFVRHELARSLRSRSPYQVNLLVAGVNDKEEGFLSMIDYIGTRCDLPYAAHGYAAFYTMSLLDHHYREDISLDDGLKLLKLCEEELNKRMPMDFKGLNVKIVDKEGIKVIDF</sequence>
<dbReference type="InterPro" id="IPR029055">
    <property type="entry name" value="Ntn_hydrolases_N"/>
</dbReference>
<dbReference type="Pfam" id="PF00227">
    <property type="entry name" value="Proteasome"/>
    <property type="match status" value="1"/>
</dbReference>
<reference evidence="5 6" key="1">
    <citation type="journal article" date="2023" name="Elife">
        <title>Identification of key yeast species and microbe-microbe interactions impacting larval growth of Drosophila in the wild.</title>
        <authorList>
            <person name="Mure A."/>
            <person name="Sugiura Y."/>
            <person name="Maeda R."/>
            <person name="Honda K."/>
            <person name="Sakurai N."/>
            <person name="Takahashi Y."/>
            <person name="Watada M."/>
            <person name="Katoh T."/>
            <person name="Gotoh A."/>
            <person name="Gotoh Y."/>
            <person name="Taniguchi I."/>
            <person name="Nakamura K."/>
            <person name="Hayashi T."/>
            <person name="Katayama T."/>
            <person name="Uemura T."/>
            <person name="Hattori Y."/>
        </authorList>
    </citation>
    <scope>NUCLEOTIDE SEQUENCE [LARGE SCALE GENOMIC DNA]</scope>
    <source>
        <strain evidence="5 6">PK-24</strain>
    </source>
</reference>
<dbReference type="InterPro" id="IPR001353">
    <property type="entry name" value="Proteasome_sua/b"/>
</dbReference>
<evidence type="ECO:0000256" key="2">
    <source>
        <dbReference type="ARBA" id="ARBA00022942"/>
    </source>
</evidence>
<evidence type="ECO:0000313" key="5">
    <source>
        <dbReference type="EMBL" id="GMM45556.1"/>
    </source>
</evidence>
<keyword evidence="4" id="KW-0539">Nucleus</keyword>
<dbReference type="GO" id="GO:0019774">
    <property type="term" value="C:proteasome core complex, beta-subunit complex"/>
    <property type="evidence" value="ECO:0007669"/>
    <property type="project" value="UniProtKB-ARBA"/>
</dbReference>
<dbReference type="PANTHER" id="PTHR32194">
    <property type="entry name" value="METALLOPROTEASE TLDD"/>
    <property type="match status" value="1"/>
</dbReference>
<name>A0AAV5R248_PICKL</name>
<dbReference type="GO" id="GO:0043161">
    <property type="term" value="P:proteasome-mediated ubiquitin-dependent protein catabolic process"/>
    <property type="evidence" value="ECO:0007669"/>
    <property type="project" value="UniProtKB-ARBA"/>
</dbReference>
<comment type="caution">
    <text evidence="5">The sequence shown here is derived from an EMBL/GenBank/DDBJ whole genome shotgun (WGS) entry which is preliminary data.</text>
</comment>
<dbReference type="GO" id="GO:0010499">
    <property type="term" value="P:proteasomal ubiquitin-independent protein catabolic process"/>
    <property type="evidence" value="ECO:0007669"/>
    <property type="project" value="UniProtKB-ARBA"/>
</dbReference>
<evidence type="ECO:0000256" key="4">
    <source>
        <dbReference type="RuleBase" id="RU004203"/>
    </source>
</evidence>
<dbReference type="EMBL" id="BTGB01000002">
    <property type="protein sequence ID" value="GMM45556.1"/>
    <property type="molecule type" value="Genomic_DNA"/>
</dbReference>
<dbReference type="PROSITE" id="PS00854">
    <property type="entry name" value="PROTEASOME_BETA_1"/>
    <property type="match status" value="1"/>
</dbReference>
<dbReference type="PANTHER" id="PTHR32194:SF2">
    <property type="entry name" value="PROTEASOME SUBUNIT BETA TYPE-1"/>
    <property type="match status" value="1"/>
</dbReference>
<keyword evidence="1 4" id="KW-0963">Cytoplasm</keyword>
<keyword evidence="6" id="KW-1185">Reference proteome</keyword>
<comment type="subunit">
    <text evidence="3">The 26S proteasome consists of a 20S proteasome core and two 19S regulatory subunits. The 20S proteasome core is composed of 28 subunits that are arranged in four stacked rings, resulting in a barrel-shaped structure. The two end rings are each formed by seven alpha subunits, and the two central rings are each formed by seven beta subunits. The catalytic chamber with the active sites is on the inside of the barrel.</text>
</comment>
<evidence type="ECO:0000256" key="3">
    <source>
        <dbReference type="ARBA" id="ARBA00026071"/>
    </source>
</evidence>
<protein>
    <recommendedName>
        <fullName evidence="4">Proteasome subunit beta</fullName>
    </recommendedName>
</protein>
<dbReference type="Gene3D" id="3.60.20.10">
    <property type="entry name" value="Glutamine Phosphoribosylpyrophosphate, subunit 1, domain 1"/>
    <property type="match status" value="1"/>
</dbReference>
<evidence type="ECO:0000313" key="6">
    <source>
        <dbReference type="Proteomes" id="UP001378960"/>
    </source>
</evidence>
<comment type="function">
    <text evidence="4">Component of the proteasome, a multicatalytic proteinase complex which is characterized by its ability to cleave peptides with Arg, Phe, Tyr, Leu, and Glu adjacent to the leaving group at neutral or slightly basic pH. The proteasome has an ATP-dependent proteolytic activity.</text>
</comment>
<comment type="similarity">
    <text evidence="4">Belongs to the peptidase T1B family.</text>
</comment>
<dbReference type="Proteomes" id="UP001378960">
    <property type="component" value="Unassembled WGS sequence"/>
</dbReference>
<gene>
    <name evidence="5" type="ORF">DAPK24_021310</name>
</gene>
<comment type="subunit">
    <text evidence="4">Component of the proteasome complex.</text>
</comment>
<dbReference type="AlphaFoldDB" id="A0AAV5R248"/>
<dbReference type="GO" id="GO:0005634">
    <property type="term" value="C:nucleus"/>
    <property type="evidence" value="ECO:0007669"/>
    <property type="project" value="UniProtKB-SubCell"/>
</dbReference>
<dbReference type="PROSITE" id="PS51476">
    <property type="entry name" value="PROTEASOME_BETA_2"/>
    <property type="match status" value="1"/>
</dbReference>
<keyword evidence="2 4" id="KW-0647">Proteasome</keyword>
<dbReference type="InterPro" id="IPR023333">
    <property type="entry name" value="Proteasome_suB-type"/>
</dbReference>
<evidence type="ECO:0000256" key="1">
    <source>
        <dbReference type="ARBA" id="ARBA00022490"/>
    </source>
</evidence>
<dbReference type="SUPFAM" id="SSF56235">
    <property type="entry name" value="N-terminal nucleophile aminohydrolases (Ntn hydrolases)"/>
    <property type="match status" value="1"/>
</dbReference>
<comment type="subcellular location">
    <subcellularLocation>
        <location evidence="4">Cytoplasm</location>
    </subcellularLocation>
    <subcellularLocation>
        <location evidence="4">Nucleus</location>
    </subcellularLocation>
</comment>
<accession>A0AAV5R248</accession>
<organism evidence="5 6">
    <name type="scientific">Pichia kluyveri</name>
    <name type="common">Yeast</name>
    <dbReference type="NCBI Taxonomy" id="36015"/>
    <lineage>
        <taxon>Eukaryota</taxon>
        <taxon>Fungi</taxon>
        <taxon>Dikarya</taxon>
        <taxon>Ascomycota</taxon>
        <taxon>Saccharomycotina</taxon>
        <taxon>Pichiomycetes</taxon>
        <taxon>Pichiales</taxon>
        <taxon>Pichiaceae</taxon>
        <taxon>Pichia</taxon>
    </lineage>
</organism>